<dbReference type="AlphaFoldDB" id="A0AA42J0N9"/>
<dbReference type="EMBL" id="JAQIFT010000033">
    <property type="protein sequence ID" value="MDA3731373.1"/>
    <property type="molecule type" value="Genomic_DNA"/>
</dbReference>
<dbReference type="InterPro" id="IPR049215">
    <property type="entry name" value="DUF6809"/>
</dbReference>
<proteinExistence type="predicted"/>
<organism evidence="1 2">
    <name type="scientific">Holtiella tumoricola</name>
    <dbReference type="NCBI Taxonomy" id="3018743"/>
    <lineage>
        <taxon>Bacteria</taxon>
        <taxon>Bacillati</taxon>
        <taxon>Bacillota</taxon>
        <taxon>Clostridia</taxon>
        <taxon>Lachnospirales</taxon>
        <taxon>Cellulosilyticaceae</taxon>
        <taxon>Holtiella</taxon>
    </lineage>
</organism>
<keyword evidence="2" id="KW-1185">Reference proteome</keyword>
<evidence type="ECO:0000313" key="1">
    <source>
        <dbReference type="EMBL" id="MDA3731373.1"/>
    </source>
</evidence>
<comment type="caution">
    <text evidence="1">The sequence shown here is derived from an EMBL/GenBank/DDBJ whole genome shotgun (WGS) entry which is preliminary data.</text>
</comment>
<accession>A0AA42J0N9</accession>
<reference evidence="1" key="1">
    <citation type="journal article" date="2023" name="Int. J. Syst. Evol. Microbiol.">
        <title>&lt;i&gt;Holtiella tumoricola&lt;/i&gt; gen. nov. sp. nov., isolated from a human clinical sample.</title>
        <authorList>
            <person name="Allen-Vercoe E."/>
            <person name="Daigneault M.C."/>
            <person name="Vancuren S.J."/>
            <person name="Cochrane K."/>
            <person name="O'Neal L.L."/>
            <person name="Sankaranarayanan K."/>
            <person name="Lawson P.A."/>
        </authorList>
    </citation>
    <scope>NUCLEOTIDE SEQUENCE</scope>
    <source>
        <strain evidence="1">CC70A</strain>
    </source>
</reference>
<protein>
    <submittedName>
        <fullName evidence="1">Uncharacterized protein</fullName>
    </submittedName>
</protein>
<dbReference type="Pfam" id="PF20648">
    <property type="entry name" value="DUF6809"/>
    <property type="match status" value="1"/>
</dbReference>
<sequence>MAELADTLEKKLSDEEKKLLDEIISTWGSISKANGEEHFTLGFRLGAKMILEIFETDDELLDLK</sequence>
<dbReference type="Proteomes" id="UP001169242">
    <property type="component" value="Unassembled WGS sequence"/>
</dbReference>
<gene>
    <name evidence="1" type="ORF">PBV87_07775</name>
</gene>
<evidence type="ECO:0000313" key="2">
    <source>
        <dbReference type="Proteomes" id="UP001169242"/>
    </source>
</evidence>
<name>A0AA42J0N9_9FIRM</name>